<keyword evidence="2" id="KW-0472">Membrane</keyword>
<evidence type="ECO:0000313" key="3">
    <source>
        <dbReference type="EMBL" id="PQL19250.1"/>
    </source>
</evidence>
<evidence type="ECO:0000313" key="4">
    <source>
        <dbReference type="Proteomes" id="UP000237916"/>
    </source>
</evidence>
<dbReference type="Proteomes" id="UP000237916">
    <property type="component" value="Unassembled WGS sequence"/>
</dbReference>
<feature type="region of interest" description="Disordered" evidence="1">
    <location>
        <begin position="167"/>
        <end position="192"/>
    </location>
</feature>
<dbReference type="EMBL" id="PPDB01000007">
    <property type="protein sequence ID" value="PQL19250.1"/>
    <property type="molecule type" value="Genomic_DNA"/>
</dbReference>
<evidence type="ECO:0000256" key="1">
    <source>
        <dbReference type="SAM" id="MobiDB-lite"/>
    </source>
</evidence>
<evidence type="ECO:0000256" key="2">
    <source>
        <dbReference type="SAM" id="Phobius"/>
    </source>
</evidence>
<keyword evidence="2" id="KW-1133">Transmembrane helix</keyword>
<feature type="transmembrane region" description="Helical" evidence="2">
    <location>
        <begin position="28"/>
        <end position="49"/>
    </location>
</feature>
<sequence length="192" mass="22086">MVRDGNNELINLMPRSLQWHSFWHRYRYLGYILSVVFFLLGCISIYLCITSYQSYRNQVGQWCDVKNNRQYVDVRQKYDTVMSLRNQILQRDKGFSHNAVIICILDLAMNQEISLNHLAYKNGHISIDGEGISDERCRAFLDNVQHRLTKIECHGTVKANKGKYTFHMDGSEGEHNATGGENHGSASALDNP</sequence>
<organism evidence="3 4">
    <name type="scientific">Veillonella denticariosi JCM 15641</name>
    <dbReference type="NCBI Taxonomy" id="1298594"/>
    <lineage>
        <taxon>Bacteria</taxon>
        <taxon>Bacillati</taxon>
        <taxon>Bacillota</taxon>
        <taxon>Negativicutes</taxon>
        <taxon>Veillonellales</taxon>
        <taxon>Veillonellaceae</taxon>
        <taxon>Veillonella</taxon>
    </lineage>
</organism>
<keyword evidence="2" id="KW-0812">Transmembrane</keyword>
<dbReference type="OrthoDB" id="1632082at2"/>
<reference evidence="3 4" key="1">
    <citation type="submission" date="2018-01" db="EMBL/GenBank/DDBJ databases">
        <title>Draft genome sequences of clinical isolates and type strains of oral Veillonella including Veillonella infantum sp., nov.</title>
        <authorList>
            <person name="Mashima I."/>
            <person name="Liao Y.-C."/>
            <person name="Sabharwal A."/>
            <person name="Haase E.M."/>
            <person name="Nakazawa F."/>
            <person name="Scannapieco F.A."/>
        </authorList>
    </citation>
    <scope>NUCLEOTIDE SEQUENCE [LARGE SCALE GENOMIC DNA]</scope>
    <source>
        <strain evidence="3 4">JCM 15641</strain>
    </source>
</reference>
<name>A0A2S7Z7L1_9FIRM</name>
<accession>A0A2S7Z7L1</accession>
<gene>
    <name evidence="3" type="ORF">VEHSUH05_07740</name>
</gene>
<protein>
    <submittedName>
        <fullName evidence="3">Fimbrial assembly protein</fullName>
    </submittedName>
</protein>
<proteinExistence type="predicted"/>
<keyword evidence="4" id="KW-1185">Reference proteome</keyword>
<dbReference type="STRING" id="1298594.GCA_001312465_00656"/>
<dbReference type="AlphaFoldDB" id="A0A2S7Z7L1"/>
<comment type="caution">
    <text evidence="3">The sequence shown here is derived from an EMBL/GenBank/DDBJ whole genome shotgun (WGS) entry which is preliminary data.</text>
</comment>